<evidence type="ECO:0008006" key="4">
    <source>
        <dbReference type="Google" id="ProtNLM"/>
    </source>
</evidence>
<dbReference type="AlphaFoldDB" id="A0A084R1W3"/>
<protein>
    <recommendedName>
        <fullName evidence="4">Small secreted protein</fullName>
    </recommendedName>
</protein>
<gene>
    <name evidence="2" type="ORF">S40285_04409</name>
</gene>
<dbReference type="OrthoDB" id="5352317at2759"/>
<dbReference type="Proteomes" id="UP000028524">
    <property type="component" value="Unassembled WGS sequence"/>
</dbReference>
<proteinExistence type="predicted"/>
<keyword evidence="1" id="KW-0732">Signal</keyword>
<keyword evidence="3" id="KW-1185">Reference proteome</keyword>
<feature type="chain" id="PRO_5001779897" description="Small secreted protein" evidence="1">
    <location>
        <begin position="20"/>
        <end position="148"/>
    </location>
</feature>
<dbReference type="InParanoid" id="A0A084R1W3"/>
<feature type="signal peptide" evidence="1">
    <location>
        <begin position="1"/>
        <end position="19"/>
    </location>
</feature>
<evidence type="ECO:0000313" key="2">
    <source>
        <dbReference type="EMBL" id="KFA70198.1"/>
    </source>
</evidence>
<dbReference type="OMA" id="CTFIVEA"/>
<name>A0A084R1W3_STAC4</name>
<reference evidence="2 3" key="1">
    <citation type="journal article" date="2014" name="BMC Genomics">
        <title>Comparative genome sequencing reveals chemotype-specific gene clusters in the toxigenic black mold Stachybotrys.</title>
        <authorList>
            <person name="Semeiks J."/>
            <person name="Borek D."/>
            <person name="Otwinowski Z."/>
            <person name="Grishin N.V."/>
        </authorList>
    </citation>
    <scope>NUCLEOTIDE SEQUENCE [LARGE SCALE GENOMIC DNA]</scope>
    <source>
        <strain evidence="2 3">IBT 40285</strain>
    </source>
</reference>
<dbReference type="HOGENOM" id="CLU_117282_0_0_1"/>
<evidence type="ECO:0000256" key="1">
    <source>
        <dbReference type="SAM" id="SignalP"/>
    </source>
</evidence>
<evidence type="ECO:0000313" key="3">
    <source>
        <dbReference type="Proteomes" id="UP000028524"/>
    </source>
</evidence>
<accession>A0A084R1W3</accession>
<dbReference type="EMBL" id="KL659284">
    <property type="protein sequence ID" value="KFA70198.1"/>
    <property type="molecule type" value="Genomic_DNA"/>
</dbReference>
<organism evidence="2 3">
    <name type="scientific">Stachybotrys chlorohalonatus (strain IBT 40285)</name>
    <dbReference type="NCBI Taxonomy" id="1283841"/>
    <lineage>
        <taxon>Eukaryota</taxon>
        <taxon>Fungi</taxon>
        <taxon>Dikarya</taxon>
        <taxon>Ascomycota</taxon>
        <taxon>Pezizomycotina</taxon>
        <taxon>Sordariomycetes</taxon>
        <taxon>Hypocreomycetidae</taxon>
        <taxon>Hypocreales</taxon>
        <taxon>Stachybotryaceae</taxon>
        <taxon>Stachybotrys</taxon>
    </lineage>
</organism>
<sequence>MHFFQSILVSMSLATTAFSAPARLMSLAEEWTIESLSRTCNEEDTSCTWTFSINTHADGVEPTDVVYVVNATSSAPASRAIGGPSSHGIFTVTSTWSDYFGIEDAWTTMSVIDYERGVLVYPAYLDRQLAGGEVVEPDQTYVVESIPA</sequence>